<dbReference type="GO" id="GO:0016811">
    <property type="term" value="F:hydrolase activity, acting on carbon-nitrogen (but not peptide) bonds, in linear amides"/>
    <property type="evidence" value="ECO:0007669"/>
    <property type="project" value="TreeGrafter"/>
</dbReference>
<dbReference type="PROSITE" id="PS50263">
    <property type="entry name" value="CN_HYDROLASE"/>
    <property type="match status" value="1"/>
</dbReference>
<dbReference type="STRING" id="637679.GCA_001550055_02916"/>
<sequence>MLKRHKKKIIALAVLAVAGVCLFWPGFKPDLSSPPTLHLTVTASYGTDSGHGNVLGIEPYMEPLDYASADRFQAKIDGYLSAAEAKGWLHPGTIVLLPEHIGTWLLAADQGSRVYEASSSTDAMLPIITHNLPQFLKNLFIFDDPDGTSAALIRARTRASADAQLKVYSALASKYGITLVAGSSALMTPGVYPDSLSYGHGPIFNAGFVFGPDGKPQEDAIRKVHPIPSEVGFTKASKAVFLPTFQSAARRFGVLICADSWFDDTTGYLANEGVELLLVPSFLTGTTWDAPWQGYLNDAPTGDAWKADIGTITEGDAWVQYALPAQAERHGLRWGMNVFLKGDLWGQKGSGRALILEDGTLHIGEGGDDDAALYNLWLN</sequence>
<organism evidence="3 4">
    <name type="scientific">Kordiimonas lacus</name>
    <dbReference type="NCBI Taxonomy" id="637679"/>
    <lineage>
        <taxon>Bacteria</taxon>
        <taxon>Pseudomonadati</taxon>
        <taxon>Pseudomonadota</taxon>
        <taxon>Alphaproteobacteria</taxon>
        <taxon>Kordiimonadales</taxon>
        <taxon>Kordiimonadaceae</taxon>
        <taxon>Kordiimonas</taxon>
    </lineage>
</organism>
<dbReference type="Gene3D" id="3.60.110.10">
    <property type="entry name" value="Carbon-nitrogen hydrolase"/>
    <property type="match status" value="1"/>
</dbReference>
<proteinExistence type="predicted"/>
<dbReference type="PANTHER" id="PTHR43674">
    <property type="entry name" value="NITRILASE C965.09-RELATED"/>
    <property type="match status" value="1"/>
</dbReference>
<dbReference type="AlphaFoldDB" id="A0A1G6WRL7"/>
<dbReference type="InterPro" id="IPR003010">
    <property type="entry name" value="C-N_Hydrolase"/>
</dbReference>
<gene>
    <name evidence="3" type="ORF">SAMN04488071_1200</name>
</gene>
<dbReference type="Pfam" id="PF00795">
    <property type="entry name" value="CN_hydrolase"/>
    <property type="match status" value="1"/>
</dbReference>
<dbReference type="PANTHER" id="PTHR43674:SF13">
    <property type="entry name" value="CN HYDROLASE DOMAIN-CONTAINING PROTEIN"/>
    <property type="match status" value="1"/>
</dbReference>
<dbReference type="Proteomes" id="UP000183685">
    <property type="component" value="Unassembled WGS sequence"/>
</dbReference>
<feature type="domain" description="CN hydrolase" evidence="2">
    <location>
        <begin position="128"/>
        <end position="379"/>
    </location>
</feature>
<accession>A0A1G6WRL7</accession>
<dbReference type="EMBL" id="FNAK01000002">
    <property type="protein sequence ID" value="SDD68508.1"/>
    <property type="molecule type" value="Genomic_DNA"/>
</dbReference>
<dbReference type="RefSeq" id="WP_068306398.1">
    <property type="nucleotide sequence ID" value="NZ_FNAK01000002.1"/>
</dbReference>
<keyword evidence="4" id="KW-1185">Reference proteome</keyword>
<keyword evidence="1 3" id="KW-0378">Hydrolase</keyword>
<dbReference type="OrthoDB" id="9803803at2"/>
<evidence type="ECO:0000256" key="1">
    <source>
        <dbReference type="ARBA" id="ARBA00022801"/>
    </source>
</evidence>
<evidence type="ECO:0000313" key="3">
    <source>
        <dbReference type="EMBL" id="SDD68508.1"/>
    </source>
</evidence>
<evidence type="ECO:0000313" key="4">
    <source>
        <dbReference type="Proteomes" id="UP000183685"/>
    </source>
</evidence>
<protein>
    <submittedName>
        <fullName evidence="3">Carbon-nitrogen hydrolase</fullName>
    </submittedName>
</protein>
<dbReference type="InterPro" id="IPR036526">
    <property type="entry name" value="C-N_Hydrolase_sf"/>
</dbReference>
<name>A0A1G6WRL7_9PROT</name>
<dbReference type="InterPro" id="IPR050345">
    <property type="entry name" value="Aliph_Amidase/BUP"/>
</dbReference>
<evidence type="ECO:0000259" key="2">
    <source>
        <dbReference type="PROSITE" id="PS50263"/>
    </source>
</evidence>
<reference evidence="3 4" key="1">
    <citation type="submission" date="2016-10" db="EMBL/GenBank/DDBJ databases">
        <authorList>
            <person name="de Groot N.N."/>
        </authorList>
    </citation>
    <scope>NUCLEOTIDE SEQUENCE [LARGE SCALE GENOMIC DNA]</scope>
    <source>
        <strain evidence="3 4">CGMCC 1.9109</strain>
    </source>
</reference>
<dbReference type="SUPFAM" id="SSF56317">
    <property type="entry name" value="Carbon-nitrogen hydrolase"/>
    <property type="match status" value="1"/>
</dbReference>